<dbReference type="eggNOG" id="ENOG5032VPG">
    <property type="taxonomic scope" value="Bacteria"/>
</dbReference>
<feature type="transmembrane region" description="Helical" evidence="1">
    <location>
        <begin position="73"/>
        <end position="92"/>
    </location>
</feature>
<feature type="transmembrane region" description="Helical" evidence="1">
    <location>
        <begin position="99"/>
        <end position="117"/>
    </location>
</feature>
<feature type="transmembrane region" description="Helical" evidence="1">
    <location>
        <begin position="47"/>
        <end position="67"/>
    </location>
</feature>
<name>A3DH21_ACET2</name>
<keyword evidence="1" id="KW-0472">Membrane</keyword>
<dbReference type="STRING" id="203119.Cthe_2041"/>
<protein>
    <submittedName>
        <fullName evidence="2">Uncharacterized protein</fullName>
    </submittedName>
</protein>
<dbReference type="EMBL" id="CP000568">
    <property type="protein sequence ID" value="ABN53250.1"/>
    <property type="molecule type" value="Genomic_DNA"/>
</dbReference>
<organism evidence="2 3">
    <name type="scientific">Acetivibrio thermocellus (strain ATCC 27405 / DSM 1237 / JCM 9322 / NBRC 103400 / NCIMB 10682 / NRRL B-4536 / VPI 7372)</name>
    <name type="common">Clostridium thermocellum</name>
    <dbReference type="NCBI Taxonomy" id="203119"/>
    <lineage>
        <taxon>Bacteria</taxon>
        <taxon>Bacillati</taxon>
        <taxon>Bacillota</taxon>
        <taxon>Clostridia</taxon>
        <taxon>Eubacteriales</taxon>
        <taxon>Oscillospiraceae</taxon>
        <taxon>Acetivibrio</taxon>
    </lineage>
</organism>
<evidence type="ECO:0000313" key="3">
    <source>
        <dbReference type="Proteomes" id="UP000002145"/>
    </source>
</evidence>
<reference evidence="2 3" key="2">
    <citation type="journal article" date="2013" name="Biotechnol. Biofuels">
        <title>Global transcriptome analysis of Clostridium thermocellum ATCC 27405 during growth on dilute acid pretreated Populus and switchgrass.</title>
        <authorList>
            <person name="Wilson C.M."/>
            <person name="Rodriguez M.Jr."/>
            <person name="Johnson C.M."/>
            <person name="Martin S.L."/>
            <person name="Chu T.M."/>
            <person name="Wolfinger R.D."/>
            <person name="Hauser L.J."/>
            <person name="Land M.L."/>
            <person name="Klingeman D.M."/>
            <person name="Syed M.H."/>
            <person name="Ragauskas A.J."/>
            <person name="Tschaplinski T.J."/>
            <person name="Mielenz J.R."/>
            <person name="Brown S.D."/>
        </authorList>
    </citation>
    <scope>NUCLEOTIDE SEQUENCE [LARGE SCALE GENOMIC DNA]</scope>
    <source>
        <strain evidence="3">ATCC 27405 / DSM 1237 / JCM 9322 / NBRC 103400 / NCIMB 10682 / NRRL B-4536 / VPI 7372</strain>
    </source>
</reference>
<sequence length="149" mass="17023">MLEFGWINLFGAVIVTVMLIPNIVYALRTKDSVNKCKSRIMNLTEQIGRYGCMTLMWLPLLVWKFGFLNVEEMLVYVVGNLGLTVAYIIIWIPYFKRKTLGKAIALAVIPTCIFLLSGLLLRHWLLVLAALLFGMGHIYITYQNHADLK</sequence>
<keyword evidence="1" id="KW-1133">Transmembrane helix</keyword>
<dbReference type="HOGENOM" id="CLU_147240_0_0_9"/>
<dbReference type="GeneID" id="35804535"/>
<keyword evidence="1" id="KW-0812">Transmembrane</keyword>
<dbReference type="Proteomes" id="UP000002145">
    <property type="component" value="Chromosome"/>
</dbReference>
<reference evidence="3" key="1">
    <citation type="submission" date="2007-02" db="EMBL/GenBank/DDBJ databases">
        <title>Complete sequence of Clostridium thermocellum ATCC 27405.</title>
        <authorList>
            <consortium name="US DOE Joint Genome Institute"/>
            <person name="Copeland A."/>
            <person name="Lucas S."/>
            <person name="Lapidus A."/>
            <person name="Barry K."/>
            <person name="Detter J.C."/>
            <person name="Glavina del Rio T."/>
            <person name="Hammon N."/>
            <person name="Israni S."/>
            <person name="Dalin E."/>
            <person name="Tice H."/>
            <person name="Pitluck S."/>
            <person name="Chertkov O."/>
            <person name="Brettin T."/>
            <person name="Bruce D."/>
            <person name="Han C."/>
            <person name="Tapia R."/>
            <person name="Gilna P."/>
            <person name="Schmutz J."/>
            <person name="Larimer F."/>
            <person name="Land M."/>
            <person name="Hauser L."/>
            <person name="Kyrpides N."/>
            <person name="Mikhailova N."/>
            <person name="Wu J.H.D."/>
            <person name="Newcomb M."/>
            <person name="Richardson P."/>
        </authorList>
    </citation>
    <scope>NUCLEOTIDE SEQUENCE [LARGE SCALE GENOMIC DNA]</scope>
    <source>
        <strain evidence="3">ATCC 27405 / DSM 1237 / JCM 9322 / NBRC 103400 / NCIMB 10682 / NRRL B-4536 / VPI 7372</strain>
    </source>
</reference>
<dbReference type="KEGG" id="cth:Cthe_2041"/>
<gene>
    <name evidence="2" type="ordered locus">Cthe_2041</name>
</gene>
<dbReference type="RefSeq" id="WP_020457695.1">
    <property type="nucleotide sequence ID" value="NC_009012.1"/>
</dbReference>
<evidence type="ECO:0000256" key="1">
    <source>
        <dbReference type="SAM" id="Phobius"/>
    </source>
</evidence>
<proteinExistence type="predicted"/>
<accession>A3DH21</accession>
<dbReference type="AlphaFoldDB" id="A3DH21"/>
<keyword evidence="3" id="KW-1185">Reference proteome</keyword>
<evidence type="ECO:0000313" key="2">
    <source>
        <dbReference type="EMBL" id="ABN53250.1"/>
    </source>
</evidence>
<feature type="transmembrane region" description="Helical" evidence="1">
    <location>
        <begin position="6"/>
        <end position="27"/>
    </location>
</feature>